<feature type="domain" description="Methyltransferase type 11" evidence="1">
    <location>
        <begin position="49"/>
        <end position="147"/>
    </location>
</feature>
<dbReference type="EMBL" id="QEKH01000017">
    <property type="protein sequence ID" value="PVY40310.1"/>
    <property type="molecule type" value="Genomic_DNA"/>
</dbReference>
<dbReference type="SUPFAM" id="SSF53335">
    <property type="entry name" value="S-adenosyl-L-methionine-dependent methyltransferases"/>
    <property type="match status" value="1"/>
</dbReference>
<evidence type="ECO:0000313" key="2">
    <source>
        <dbReference type="EMBL" id="PVY40310.1"/>
    </source>
</evidence>
<reference evidence="2 3" key="1">
    <citation type="submission" date="2018-04" db="EMBL/GenBank/DDBJ databases">
        <title>Genomic Encyclopedia of Type Strains, Phase IV (KMG-IV): sequencing the most valuable type-strain genomes for metagenomic binning, comparative biology and taxonomic classification.</title>
        <authorList>
            <person name="Goeker M."/>
        </authorList>
    </citation>
    <scope>NUCLEOTIDE SEQUENCE [LARGE SCALE GENOMIC DNA]</scope>
    <source>
        <strain evidence="2 3">DSM 14823</strain>
    </source>
</reference>
<dbReference type="Proteomes" id="UP000245959">
    <property type="component" value="Unassembled WGS sequence"/>
</dbReference>
<dbReference type="CDD" id="cd02440">
    <property type="entry name" value="AdoMet_MTases"/>
    <property type="match status" value="1"/>
</dbReference>
<dbReference type="GeneID" id="78295666"/>
<dbReference type="OrthoDB" id="9772751at2"/>
<dbReference type="Gene3D" id="3.40.50.150">
    <property type="entry name" value="Vaccinia Virus protein VP39"/>
    <property type="match status" value="1"/>
</dbReference>
<comment type="caution">
    <text evidence="2">The sequence shown here is derived from an EMBL/GenBank/DDBJ whole genome shotgun (WGS) entry which is preliminary data.</text>
</comment>
<dbReference type="Pfam" id="PF08241">
    <property type="entry name" value="Methyltransf_11"/>
    <property type="match status" value="1"/>
</dbReference>
<dbReference type="PANTHER" id="PTHR43591">
    <property type="entry name" value="METHYLTRANSFERASE"/>
    <property type="match status" value="1"/>
</dbReference>
<keyword evidence="3" id="KW-1185">Reference proteome</keyword>
<evidence type="ECO:0000313" key="3">
    <source>
        <dbReference type="Proteomes" id="UP000245959"/>
    </source>
</evidence>
<dbReference type="InterPro" id="IPR029063">
    <property type="entry name" value="SAM-dependent_MTases_sf"/>
</dbReference>
<protein>
    <submittedName>
        <fullName evidence="2">Methyltransferase family protein</fullName>
    </submittedName>
</protein>
<dbReference type="GO" id="GO:0032259">
    <property type="term" value="P:methylation"/>
    <property type="evidence" value="ECO:0007669"/>
    <property type="project" value="UniProtKB-KW"/>
</dbReference>
<accession>A0A2U1AV84</accession>
<organism evidence="2 3">
    <name type="scientific">Victivallis vadensis</name>
    <dbReference type="NCBI Taxonomy" id="172901"/>
    <lineage>
        <taxon>Bacteria</taxon>
        <taxon>Pseudomonadati</taxon>
        <taxon>Lentisphaerota</taxon>
        <taxon>Lentisphaeria</taxon>
        <taxon>Victivallales</taxon>
        <taxon>Victivallaceae</taxon>
        <taxon>Victivallis</taxon>
    </lineage>
</organism>
<keyword evidence="2" id="KW-0808">Transferase</keyword>
<sequence length="213" mass="23483">MYWNWKQNFARPGVYPGSFLVFWKMNRHHRPLQEFAMRFFELPEKGRVLDVGCGGGSFIAMMLKRAPETQFYGVDYSPVSVKKSLSFNRGAVRDGQVKIVQGSVSALPFEPDFFDLVTASETIYFWPDPANDVREVARVLKPGGVFAVCCDAADKEAAKKYTDRIRGMTVYTPEELSGFLAGAGLTGIECHSDPATGMVCVTGRKPAGSGSES</sequence>
<evidence type="ECO:0000259" key="1">
    <source>
        <dbReference type="Pfam" id="PF08241"/>
    </source>
</evidence>
<proteinExistence type="predicted"/>
<keyword evidence="2" id="KW-0489">Methyltransferase</keyword>
<name>A0A2U1AV84_9BACT</name>
<dbReference type="RefSeq" id="WP_116884365.1">
    <property type="nucleotide sequence ID" value="NZ_CABMMC010000117.1"/>
</dbReference>
<dbReference type="AlphaFoldDB" id="A0A2U1AV84"/>
<gene>
    <name evidence="2" type="ORF">C8D82_11729</name>
</gene>
<dbReference type="GO" id="GO:0008757">
    <property type="term" value="F:S-adenosylmethionine-dependent methyltransferase activity"/>
    <property type="evidence" value="ECO:0007669"/>
    <property type="project" value="InterPro"/>
</dbReference>
<dbReference type="InterPro" id="IPR013216">
    <property type="entry name" value="Methyltransf_11"/>
</dbReference>